<dbReference type="PANTHER" id="PTHR31157">
    <property type="entry name" value="SCP DOMAIN-CONTAINING PROTEIN"/>
    <property type="match status" value="1"/>
</dbReference>
<feature type="chain" id="PRO_5032313029" evidence="1">
    <location>
        <begin position="20"/>
        <end position="161"/>
    </location>
</feature>
<accession>A0A852RNK6</accession>
<dbReference type="RefSeq" id="WP_179728374.1">
    <property type="nucleotide sequence ID" value="NZ_BAABEF010000001.1"/>
</dbReference>
<keyword evidence="1" id="KW-0732">Signal</keyword>
<dbReference type="Gene3D" id="3.40.33.10">
    <property type="entry name" value="CAP"/>
    <property type="match status" value="1"/>
</dbReference>
<organism evidence="3 4">
    <name type="scientific">Nocardioides kongjuensis</name>
    <dbReference type="NCBI Taxonomy" id="349522"/>
    <lineage>
        <taxon>Bacteria</taxon>
        <taxon>Bacillati</taxon>
        <taxon>Actinomycetota</taxon>
        <taxon>Actinomycetes</taxon>
        <taxon>Propionibacteriales</taxon>
        <taxon>Nocardioidaceae</taxon>
        <taxon>Nocardioides</taxon>
    </lineage>
</organism>
<dbReference type="Proteomes" id="UP000582231">
    <property type="component" value="Unassembled WGS sequence"/>
</dbReference>
<dbReference type="EMBL" id="JACCBF010000001">
    <property type="protein sequence ID" value="NYD32158.1"/>
    <property type="molecule type" value="Genomic_DNA"/>
</dbReference>
<dbReference type="PANTHER" id="PTHR31157:SF1">
    <property type="entry name" value="SCP DOMAIN-CONTAINING PROTEIN"/>
    <property type="match status" value="1"/>
</dbReference>
<name>A0A852RNK6_9ACTN</name>
<dbReference type="AlphaFoldDB" id="A0A852RNK6"/>
<dbReference type="SUPFAM" id="SSF55797">
    <property type="entry name" value="PR-1-like"/>
    <property type="match status" value="1"/>
</dbReference>
<feature type="domain" description="SCP" evidence="2">
    <location>
        <begin position="41"/>
        <end position="154"/>
    </location>
</feature>
<reference evidence="3 4" key="1">
    <citation type="submission" date="2020-07" db="EMBL/GenBank/DDBJ databases">
        <title>Sequencing the genomes of 1000 actinobacteria strains.</title>
        <authorList>
            <person name="Klenk H.-P."/>
        </authorList>
    </citation>
    <scope>NUCLEOTIDE SEQUENCE [LARGE SCALE GENOMIC DNA]</scope>
    <source>
        <strain evidence="3 4">DSM 19082</strain>
    </source>
</reference>
<comment type="caution">
    <text evidence="3">The sequence shown here is derived from an EMBL/GenBank/DDBJ whole genome shotgun (WGS) entry which is preliminary data.</text>
</comment>
<feature type="signal peptide" evidence="1">
    <location>
        <begin position="1"/>
        <end position="19"/>
    </location>
</feature>
<protein>
    <submittedName>
        <fullName evidence="3">Uncharacterized protein YkwD</fullName>
    </submittedName>
</protein>
<dbReference type="CDD" id="cd05379">
    <property type="entry name" value="CAP_bacterial"/>
    <property type="match status" value="1"/>
</dbReference>
<dbReference type="InterPro" id="IPR035940">
    <property type="entry name" value="CAP_sf"/>
</dbReference>
<dbReference type="Pfam" id="PF00188">
    <property type="entry name" value="CAP"/>
    <property type="match status" value="1"/>
</dbReference>
<evidence type="ECO:0000313" key="4">
    <source>
        <dbReference type="Proteomes" id="UP000582231"/>
    </source>
</evidence>
<dbReference type="InterPro" id="IPR014044">
    <property type="entry name" value="CAP_dom"/>
</dbReference>
<sequence length="161" mass="17477">MVHLAVLATVLLTAVPASSRPAPAPQHARGPDTARIELRLLAEVNVARRQSGCRRLKSRTGLHGSASAHSSAMAAHNSMSHQVTGEAELRERIAAAGYPQAALMGEVIAMGPMSAREALRRWLDSPPHRALLLDCRMRLVGLGVQSSADQLWWTIDLVRRR</sequence>
<evidence type="ECO:0000256" key="1">
    <source>
        <dbReference type="SAM" id="SignalP"/>
    </source>
</evidence>
<evidence type="ECO:0000259" key="2">
    <source>
        <dbReference type="Pfam" id="PF00188"/>
    </source>
</evidence>
<keyword evidence="4" id="KW-1185">Reference proteome</keyword>
<proteinExistence type="predicted"/>
<gene>
    <name evidence="3" type="ORF">BJ958_003704</name>
</gene>
<evidence type="ECO:0000313" key="3">
    <source>
        <dbReference type="EMBL" id="NYD32158.1"/>
    </source>
</evidence>